<dbReference type="WBParaSite" id="TASK_0000762901-mRNA-1">
    <property type="protein sequence ID" value="TASK_0000762901-mRNA-1"/>
    <property type="gene ID" value="TASK_0000762901"/>
</dbReference>
<evidence type="ECO:0000256" key="3">
    <source>
        <dbReference type="ARBA" id="ARBA00023125"/>
    </source>
</evidence>
<dbReference type="EMBL" id="UYRS01018648">
    <property type="protein sequence ID" value="VDK38734.1"/>
    <property type="molecule type" value="Genomic_DNA"/>
</dbReference>
<keyword evidence="3" id="KW-0238">DNA-binding</keyword>
<sequence length="549" mass="60271">MDYEVSSAAVLVPRISEQVNTPLLFLSSNLQLSQSLSSLKDRFTLDDFSGMEQPPISPLFQSIQEGCPNDIITFHHQEEVVATNDSQGSALPSLGDLDSIDANDLFSFFLDDIPTLDSRALVDGKTQDTLASVFDAPFDTAPHPPLPSDLDIPLDLLDLIDSSLSDSSRQKSGSSSPSNPPFRRKMIVDESSSDYSEADDDHYGSGDEECIERAMPSQGRGRSGNRPSPPICLHNEDLARGKPGQRLVLTAEEKRLLVQMGQRVPTVFPLTRCEERAIRTMRRKIRNKLSAKASRARRQEYLSRLESRVADCHKENQRLRSRVTELEKDKRGLLANLRQMRSYVARLIAGTWSATSSGCGLKSDSATSPLQPLLPLTVPRQSQQQQQQQQRLSIKSGKPASLLLVALMILASATILPLPGLDAPASKDMSTADQGVLSGRSRVLLNRETGGDYTLESKSENSPAPPPSIIGSATDPEDDGLDIKSKVRVLNKSADRVIVQSMKAEEDQFDPFLLPKSVEMKEGLVSKVKKGPDISYQQSTLVSYSVEDL</sequence>
<evidence type="ECO:0000256" key="5">
    <source>
        <dbReference type="ARBA" id="ARBA00023242"/>
    </source>
</evidence>
<reference evidence="9 10" key="2">
    <citation type="submission" date="2018-11" db="EMBL/GenBank/DDBJ databases">
        <authorList>
            <consortium name="Pathogen Informatics"/>
        </authorList>
    </citation>
    <scope>NUCLEOTIDE SEQUENCE [LARGE SCALE GENOMIC DNA]</scope>
</reference>
<feature type="region of interest" description="Disordered" evidence="7">
    <location>
        <begin position="451"/>
        <end position="478"/>
    </location>
</feature>
<keyword evidence="4" id="KW-0804">Transcription</keyword>
<dbReference type="SUPFAM" id="SSF57959">
    <property type="entry name" value="Leucine zipper domain"/>
    <property type="match status" value="1"/>
</dbReference>
<comment type="subcellular location">
    <subcellularLocation>
        <location evidence="1">Endoplasmic reticulum membrane</location>
        <topology evidence="1">Single-pass type II membrane protein</topology>
    </subcellularLocation>
</comment>
<evidence type="ECO:0000256" key="6">
    <source>
        <dbReference type="SAM" id="Coils"/>
    </source>
</evidence>
<feature type="region of interest" description="Disordered" evidence="7">
    <location>
        <begin position="214"/>
        <end position="238"/>
    </location>
</feature>
<name>A0A0R3WAN6_TAEAS</name>
<dbReference type="Gene3D" id="1.20.5.170">
    <property type="match status" value="1"/>
</dbReference>
<dbReference type="InterPro" id="IPR004827">
    <property type="entry name" value="bZIP"/>
</dbReference>
<keyword evidence="6" id="KW-0175">Coiled coil</keyword>
<accession>A0A0R3WAN6</accession>
<dbReference type="GO" id="GO:0005789">
    <property type="term" value="C:endoplasmic reticulum membrane"/>
    <property type="evidence" value="ECO:0007669"/>
    <property type="project" value="UniProtKB-SubCell"/>
</dbReference>
<feature type="domain" description="BZIP" evidence="8">
    <location>
        <begin position="277"/>
        <end position="340"/>
    </location>
</feature>
<feature type="region of interest" description="Disordered" evidence="7">
    <location>
        <begin position="165"/>
        <end position="184"/>
    </location>
</feature>
<evidence type="ECO:0000256" key="2">
    <source>
        <dbReference type="ARBA" id="ARBA00023015"/>
    </source>
</evidence>
<keyword evidence="2" id="KW-0805">Transcription regulation</keyword>
<organism evidence="11">
    <name type="scientific">Taenia asiatica</name>
    <name type="common">Asian tapeworm</name>
    <dbReference type="NCBI Taxonomy" id="60517"/>
    <lineage>
        <taxon>Eukaryota</taxon>
        <taxon>Metazoa</taxon>
        <taxon>Spiralia</taxon>
        <taxon>Lophotrochozoa</taxon>
        <taxon>Platyhelminthes</taxon>
        <taxon>Cestoda</taxon>
        <taxon>Eucestoda</taxon>
        <taxon>Cyclophyllidea</taxon>
        <taxon>Taeniidae</taxon>
        <taxon>Taenia</taxon>
    </lineage>
</organism>
<evidence type="ECO:0000259" key="8">
    <source>
        <dbReference type="PROSITE" id="PS50217"/>
    </source>
</evidence>
<dbReference type="Proteomes" id="UP000282613">
    <property type="component" value="Unassembled WGS sequence"/>
</dbReference>
<feature type="compositionally biased region" description="Low complexity" evidence="7">
    <location>
        <begin position="165"/>
        <end position="177"/>
    </location>
</feature>
<dbReference type="STRING" id="60517.A0A0R3WAN6"/>
<reference evidence="11" key="1">
    <citation type="submission" date="2017-02" db="UniProtKB">
        <authorList>
            <consortium name="WormBaseParasite"/>
        </authorList>
    </citation>
    <scope>IDENTIFICATION</scope>
</reference>
<dbReference type="CDD" id="cd14689">
    <property type="entry name" value="bZIP_CREB3"/>
    <property type="match status" value="1"/>
</dbReference>
<evidence type="ECO:0000313" key="10">
    <source>
        <dbReference type="Proteomes" id="UP000282613"/>
    </source>
</evidence>
<evidence type="ECO:0000313" key="9">
    <source>
        <dbReference type="EMBL" id="VDK38734.1"/>
    </source>
</evidence>
<dbReference type="PROSITE" id="PS00036">
    <property type="entry name" value="BZIP_BASIC"/>
    <property type="match status" value="1"/>
</dbReference>
<dbReference type="GO" id="GO:0000981">
    <property type="term" value="F:DNA-binding transcription factor activity, RNA polymerase II-specific"/>
    <property type="evidence" value="ECO:0007669"/>
    <property type="project" value="TreeGrafter"/>
</dbReference>
<dbReference type="PROSITE" id="PS50217">
    <property type="entry name" value="BZIP"/>
    <property type="match status" value="1"/>
</dbReference>
<evidence type="ECO:0000256" key="7">
    <source>
        <dbReference type="SAM" id="MobiDB-lite"/>
    </source>
</evidence>
<feature type="coiled-coil region" evidence="6">
    <location>
        <begin position="302"/>
        <end position="336"/>
    </location>
</feature>
<dbReference type="InterPro" id="IPR051381">
    <property type="entry name" value="CREB_ATF_subfamily"/>
</dbReference>
<dbReference type="GO" id="GO:0005634">
    <property type="term" value="C:nucleus"/>
    <property type="evidence" value="ECO:0007669"/>
    <property type="project" value="TreeGrafter"/>
</dbReference>
<dbReference type="InterPro" id="IPR046347">
    <property type="entry name" value="bZIP_sf"/>
</dbReference>
<dbReference type="Pfam" id="PF00170">
    <property type="entry name" value="bZIP_1"/>
    <property type="match status" value="1"/>
</dbReference>
<evidence type="ECO:0000313" key="11">
    <source>
        <dbReference type="WBParaSite" id="TASK_0000762901-mRNA-1"/>
    </source>
</evidence>
<dbReference type="AlphaFoldDB" id="A0A0R3WAN6"/>
<proteinExistence type="predicted"/>
<dbReference type="PANTHER" id="PTHR45996">
    <property type="entry name" value="AGAP001464-PB"/>
    <property type="match status" value="1"/>
</dbReference>
<dbReference type="OrthoDB" id="674948at2759"/>
<dbReference type="SMART" id="SM00338">
    <property type="entry name" value="BRLZ"/>
    <property type="match status" value="1"/>
</dbReference>
<evidence type="ECO:0000256" key="4">
    <source>
        <dbReference type="ARBA" id="ARBA00023163"/>
    </source>
</evidence>
<gene>
    <name evidence="9" type="ORF">TASK_LOCUS7630</name>
</gene>
<evidence type="ECO:0000256" key="1">
    <source>
        <dbReference type="ARBA" id="ARBA00004648"/>
    </source>
</evidence>
<keyword evidence="5" id="KW-0539">Nucleus</keyword>
<protein>
    <submittedName>
        <fullName evidence="11">BZIP domain-containing protein</fullName>
    </submittedName>
</protein>
<dbReference type="GO" id="GO:0000978">
    <property type="term" value="F:RNA polymerase II cis-regulatory region sequence-specific DNA binding"/>
    <property type="evidence" value="ECO:0007669"/>
    <property type="project" value="TreeGrafter"/>
</dbReference>
<dbReference type="PANTHER" id="PTHR45996:SF3">
    <property type="entry name" value="CREB-H TRANSCRIPTION FACTOR HOMOLOG LET-607"/>
    <property type="match status" value="1"/>
</dbReference>
<keyword evidence="10" id="KW-1185">Reference proteome</keyword>